<dbReference type="EMBL" id="JAODYH010000004">
    <property type="protein sequence ID" value="MCT9810825.1"/>
    <property type="molecule type" value="Genomic_DNA"/>
</dbReference>
<evidence type="ECO:0000256" key="2">
    <source>
        <dbReference type="ARBA" id="ARBA00022448"/>
    </source>
</evidence>
<feature type="transmembrane region" description="Helical" evidence="9">
    <location>
        <begin position="313"/>
        <end position="335"/>
    </location>
</feature>
<dbReference type="RefSeq" id="WP_261499957.1">
    <property type="nucleotide sequence ID" value="NZ_JAODYH010000004.1"/>
</dbReference>
<keyword evidence="11" id="KW-1185">Reference proteome</keyword>
<comment type="caution">
    <text evidence="10">The sequence shown here is derived from an EMBL/GenBank/DDBJ whole genome shotgun (WGS) entry which is preliminary data.</text>
</comment>
<dbReference type="PANTHER" id="PTHR30574:SF1">
    <property type="entry name" value="SULPHUR TRANSPORT DOMAIN-CONTAINING PROTEIN"/>
    <property type="match status" value="1"/>
</dbReference>
<organism evidence="10 11">
    <name type="scientific">Acidovorax bellezanensis</name>
    <dbReference type="NCBI Taxonomy" id="2976702"/>
    <lineage>
        <taxon>Bacteria</taxon>
        <taxon>Pseudomonadati</taxon>
        <taxon>Pseudomonadota</taxon>
        <taxon>Betaproteobacteria</taxon>
        <taxon>Burkholderiales</taxon>
        <taxon>Comamonadaceae</taxon>
        <taxon>Acidovorax</taxon>
    </lineage>
</organism>
<evidence type="ECO:0000256" key="3">
    <source>
        <dbReference type="ARBA" id="ARBA00022475"/>
    </source>
</evidence>
<feature type="transmembrane region" description="Helical" evidence="9">
    <location>
        <begin position="6"/>
        <end position="27"/>
    </location>
</feature>
<proteinExistence type="inferred from homology"/>
<accession>A0ABT2PK10</accession>
<feature type="transmembrane region" description="Helical" evidence="9">
    <location>
        <begin position="205"/>
        <end position="223"/>
    </location>
</feature>
<reference evidence="10 11" key="1">
    <citation type="submission" date="2022-09" db="EMBL/GenBank/DDBJ databases">
        <title>Draft genome of isolate Be4.</title>
        <authorList>
            <person name="Sanchez-Castro I."/>
            <person name="Martinez-Rodriguez P."/>
            <person name="Descostes M."/>
            <person name="Merroun M."/>
        </authorList>
    </citation>
    <scope>NUCLEOTIDE SEQUENCE [LARGE SCALE GENOMIC DNA]</scope>
    <source>
        <strain evidence="10 11">Be4</strain>
    </source>
</reference>
<feature type="transmembrane region" description="Helical" evidence="9">
    <location>
        <begin position="86"/>
        <end position="109"/>
    </location>
</feature>
<dbReference type="Proteomes" id="UP001525968">
    <property type="component" value="Unassembled WGS sequence"/>
</dbReference>
<feature type="transmembrane region" description="Helical" evidence="9">
    <location>
        <begin position="121"/>
        <end position="145"/>
    </location>
</feature>
<name>A0ABT2PK10_9BURK</name>
<comment type="subcellular location">
    <subcellularLocation>
        <location evidence="1">Cell inner membrane</location>
        <topology evidence="1">Multi-pass membrane protein</topology>
    </subcellularLocation>
</comment>
<evidence type="ECO:0000256" key="4">
    <source>
        <dbReference type="ARBA" id="ARBA00022519"/>
    </source>
</evidence>
<gene>
    <name evidence="10" type="ORF">N0K08_09275</name>
</gene>
<feature type="transmembrane region" description="Helical" evidence="9">
    <location>
        <begin position="173"/>
        <end position="193"/>
    </location>
</feature>
<keyword evidence="4" id="KW-0997">Cell inner membrane</keyword>
<evidence type="ECO:0000256" key="1">
    <source>
        <dbReference type="ARBA" id="ARBA00004429"/>
    </source>
</evidence>
<keyword evidence="6 9" id="KW-1133">Transmembrane helix</keyword>
<feature type="transmembrane region" description="Helical" evidence="9">
    <location>
        <begin position="273"/>
        <end position="292"/>
    </location>
</feature>
<feature type="transmembrane region" description="Helical" evidence="9">
    <location>
        <begin position="54"/>
        <end position="74"/>
    </location>
</feature>
<sequence>MSLAEFESLSTAVLAVIFLLAAILGFAMRESRFCTMGAISDVVYLQDWQRMRQWAMAVGVAMCGVTALVLWGGVAVGDTLYASAQLLWLSALVGGLLFGAGMVLASGCSARNLTRLGGGSLKALVVLIVMGLAAFGTLKGITAVARVRWLDSVHLQFNTLALLPELLAQASGWSLFATRLGLGLGLGALLILIGLNPRNRVDRGVLLGGAIVGLCVTAAWWLGGHVAEIAEHPETLEHMYATTYSGRIEAFSFVTPVAHTLDWLLFFSDKNKVLTWGIASACGMVAGSWLHALWRRDFQWQGFANTQDLSRHLLGAALMGIGGVTAMGCTVGQGISAVSLLSLGSFIAITGIVAGAVGMLRYLAGAE</sequence>
<keyword evidence="2" id="KW-0813">Transport</keyword>
<evidence type="ECO:0000256" key="5">
    <source>
        <dbReference type="ARBA" id="ARBA00022692"/>
    </source>
</evidence>
<evidence type="ECO:0000313" key="11">
    <source>
        <dbReference type="Proteomes" id="UP001525968"/>
    </source>
</evidence>
<keyword evidence="7 9" id="KW-0472">Membrane</keyword>
<dbReference type="PANTHER" id="PTHR30574">
    <property type="entry name" value="INNER MEMBRANE PROTEIN YEDE"/>
    <property type="match status" value="1"/>
</dbReference>
<evidence type="ECO:0000256" key="9">
    <source>
        <dbReference type="SAM" id="Phobius"/>
    </source>
</evidence>
<evidence type="ECO:0000313" key="10">
    <source>
        <dbReference type="EMBL" id="MCT9810825.1"/>
    </source>
</evidence>
<comment type="similarity">
    <text evidence="8">Belongs to the TsuA/YedE (TC 9.B.102) family.</text>
</comment>
<dbReference type="InterPro" id="IPR007272">
    <property type="entry name" value="Sulf_transp_TsuA/YedE"/>
</dbReference>
<dbReference type="Pfam" id="PF04143">
    <property type="entry name" value="Sulf_transp"/>
    <property type="match status" value="1"/>
</dbReference>
<evidence type="ECO:0000256" key="8">
    <source>
        <dbReference type="ARBA" id="ARBA00035655"/>
    </source>
</evidence>
<evidence type="ECO:0000256" key="7">
    <source>
        <dbReference type="ARBA" id="ARBA00023136"/>
    </source>
</evidence>
<protein>
    <submittedName>
        <fullName evidence="10">YeeE/YedE family protein</fullName>
    </submittedName>
</protein>
<keyword evidence="5 9" id="KW-0812">Transmembrane</keyword>
<feature type="transmembrane region" description="Helical" evidence="9">
    <location>
        <begin position="341"/>
        <end position="364"/>
    </location>
</feature>
<evidence type="ECO:0000256" key="6">
    <source>
        <dbReference type="ARBA" id="ARBA00022989"/>
    </source>
</evidence>
<keyword evidence="3" id="KW-1003">Cell membrane</keyword>